<protein>
    <submittedName>
        <fullName evidence="2">Uncharacterized protein</fullName>
    </submittedName>
</protein>
<feature type="compositionally biased region" description="Polar residues" evidence="1">
    <location>
        <begin position="47"/>
        <end position="99"/>
    </location>
</feature>
<organism evidence="2">
    <name type="scientific">Arion vulgaris</name>
    <dbReference type="NCBI Taxonomy" id="1028688"/>
    <lineage>
        <taxon>Eukaryota</taxon>
        <taxon>Metazoa</taxon>
        <taxon>Spiralia</taxon>
        <taxon>Lophotrochozoa</taxon>
        <taxon>Mollusca</taxon>
        <taxon>Gastropoda</taxon>
        <taxon>Heterobranchia</taxon>
        <taxon>Euthyneura</taxon>
        <taxon>Panpulmonata</taxon>
        <taxon>Eupulmonata</taxon>
        <taxon>Stylommatophora</taxon>
        <taxon>Helicina</taxon>
        <taxon>Arionoidea</taxon>
        <taxon>Arionidae</taxon>
        <taxon>Arion</taxon>
    </lineage>
</organism>
<reference evidence="2" key="1">
    <citation type="submission" date="2014-12" db="EMBL/GenBank/DDBJ databases">
        <title>Insight into the proteome of Arion vulgaris.</title>
        <authorList>
            <person name="Aradska J."/>
            <person name="Bulat T."/>
            <person name="Smidak R."/>
            <person name="Sarate P."/>
            <person name="Gangsoo J."/>
            <person name="Sialana F."/>
            <person name="Bilban M."/>
            <person name="Lubec G."/>
        </authorList>
    </citation>
    <scope>NUCLEOTIDE SEQUENCE</scope>
    <source>
        <tissue evidence="2">Skin</tissue>
    </source>
</reference>
<sequence>MLVREFERIDTHMSELNSRTQRLAQMKKQYENYISQTYPKWNELMQGSQHQTELSTDQTQQTGSVHSQNPQTHDVTGKLSSRSQSVTETNVGRNSNNKGKSAETIEVVHTQQPVKEQHTQQQQDQGQQHQWQKLKTSSNNMSMQPDAGEDEEEVSDFGSDSELPMGQSLVNTQIRVDTQPNSGKTSSSSKINGSTRLELSIDGLINLLQLVEVKMV</sequence>
<name>A0A0B6Z4J3_9EUPU</name>
<dbReference type="AlphaFoldDB" id="A0A0B6Z4J3"/>
<evidence type="ECO:0000313" key="2">
    <source>
        <dbReference type="EMBL" id="CEK63433.1"/>
    </source>
</evidence>
<dbReference type="EMBL" id="HACG01016568">
    <property type="protein sequence ID" value="CEK63433.1"/>
    <property type="molecule type" value="Transcribed_RNA"/>
</dbReference>
<proteinExistence type="predicted"/>
<feature type="region of interest" description="Disordered" evidence="1">
    <location>
        <begin position="47"/>
        <end position="165"/>
    </location>
</feature>
<feature type="compositionally biased region" description="Low complexity" evidence="1">
    <location>
        <begin position="119"/>
        <end position="131"/>
    </location>
</feature>
<feature type="non-terminal residue" evidence="2">
    <location>
        <position position="216"/>
    </location>
</feature>
<accession>A0A0B6Z4J3</accession>
<feature type="compositionally biased region" description="Polar residues" evidence="1">
    <location>
        <begin position="133"/>
        <end position="143"/>
    </location>
</feature>
<gene>
    <name evidence="2" type="primary">ORF48292</name>
</gene>
<evidence type="ECO:0000256" key="1">
    <source>
        <dbReference type="SAM" id="MobiDB-lite"/>
    </source>
</evidence>